<dbReference type="PROSITE" id="PS00028">
    <property type="entry name" value="ZINC_FINGER_C2H2_1"/>
    <property type="match status" value="1"/>
</dbReference>
<dbReference type="GO" id="GO:0008270">
    <property type="term" value="F:zinc ion binding"/>
    <property type="evidence" value="ECO:0007669"/>
    <property type="project" value="UniProtKB-KW"/>
</dbReference>
<feature type="compositionally biased region" description="Polar residues" evidence="2">
    <location>
        <begin position="572"/>
        <end position="587"/>
    </location>
</feature>
<sequence>MSSRPVVEESTPYIGPAASNSTPCSISRHRSSPDFGSAKAHTVPDTQHNTSTSTSASRTSLPPRQRAPATRTPKPGGLTMTLPSTAAKALPRAVPTPAAPSTRSTTTPPTAATTTALSTTTKPSVATSCNEPAKEEAVDQHQAIPAATMAILSDTGLSTKERLEALNHRMNVLRQQYRAAMNAKRATSHSEAGSSAISTHPAKKAKRERPRLAPRDINTMHEQTLARISLRIQAHMPETSPLFFNPGPLTRARRRTGGAPPRPAKRTTRTSRGRKPKAATRNMESTQPTPAIMTTTKQSTPLSKTQSLDPHEDSTATAITTAAHAGTAAAAAAAATGTHRVPVFADPPRKRTNSTESNATDTRPPRTAKIASLDTKTHSSSSSSRVAGLPLKKKKSSKSAKAKPKRAASGGKEKAVKAPASPSSSSSGEEEQEQSLFHCPWPNCHKTFRRIKSRSAHLKWHGGDYKSSTTAKRRPIADATTTLTVTSTPGQASAGQGPVVEQEMHPGDVFVFNERCKEKQLRGHACSFVKHAHDEGARVAVMHVHHTVPLQIVHVKDLSILTRRGHDDAASDTGSDLDSPQPSPMTFTKGQTVLQRRTQGDGCVFYERGIIKSTSKTDGEFEVRSLHSKEESSVAAEALLPDTTVSHSELTLGLRVVSVVDDNEHLLWPGTVHRIEPTRARVNFDSKPLRWRKASALRLAARHSFR</sequence>
<feature type="compositionally biased region" description="Low complexity" evidence="2">
    <location>
        <begin position="93"/>
        <end position="124"/>
    </location>
</feature>
<protein>
    <recommendedName>
        <fullName evidence="3">C2H2-type domain-containing protein</fullName>
    </recommendedName>
</protein>
<feature type="domain" description="C2H2-type" evidence="3">
    <location>
        <begin position="437"/>
        <end position="466"/>
    </location>
</feature>
<dbReference type="GeneID" id="16067431"/>
<feature type="compositionally biased region" description="Basic residues" evidence="2">
    <location>
        <begin position="263"/>
        <end position="278"/>
    </location>
</feature>
<evidence type="ECO:0000259" key="3">
    <source>
        <dbReference type="PROSITE" id="PS50157"/>
    </source>
</evidence>
<keyword evidence="1" id="KW-0863">Zinc-finger</keyword>
<evidence type="ECO:0000256" key="2">
    <source>
        <dbReference type="SAM" id="MobiDB-lite"/>
    </source>
</evidence>
<dbReference type="RefSeq" id="XP_004998778.1">
    <property type="nucleotide sequence ID" value="XM_004998721.1"/>
</dbReference>
<feature type="compositionally biased region" description="Polar residues" evidence="2">
    <location>
        <begin position="189"/>
        <end position="198"/>
    </location>
</feature>
<dbReference type="KEGG" id="sre:PTSG_11562"/>
<feature type="compositionally biased region" description="Basic residues" evidence="2">
    <location>
        <begin position="391"/>
        <end position="406"/>
    </location>
</feature>
<feature type="region of interest" description="Disordered" evidence="2">
    <location>
        <begin position="566"/>
        <end position="587"/>
    </location>
</feature>
<organism evidence="5">
    <name type="scientific">Salpingoeca rosetta (strain ATCC 50818 / BSB-021)</name>
    <dbReference type="NCBI Taxonomy" id="946362"/>
    <lineage>
        <taxon>Eukaryota</taxon>
        <taxon>Choanoflagellata</taxon>
        <taxon>Craspedida</taxon>
        <taxon>Salpingoecidae</taxon>
        <taxon>Salpingoeca</taxon>
    </lineage>
</organism>
<feature type="region of interest" description="Disordered" evidence="2">
    <location>
        <begin position="187"/>
        <end position="209"/>
    </location>
</feature>
<feature type="compositionally biased region" description="Low complexity" evidence="2">
    <location>
        <begin position="330"/>
        <end position="339"/>
    </location>
</feature>
<feature type="region of interest" description="Disordered" evidence="2">
    <location>
        <begin position="239"/>
        <end position="314"/>
    </location>
</feature>
<reference evidence="4" key="1">
    <citation type="submission" date="2009-08" db="EMBL/GenBank/DDBJ databases">
        <title>Annotation of Salpingoeca rosetta.</title>
        <authorList>
            <consortium name="The Broad Institute Genome Sequencing Platform"/>
            <person name="Russ C."/>
            <person name="Cuomo C."/>
            <person name="Burger G."/>
            <person name="Gray M.W."/>
            <person name="Holland P.W.H."/>
            <person name="King N."/>
            <person name="Lang F.B.F."/>
            <person name="Roger A.J."/>
            <person name="Ruiz-Trillo I."/>
            <person name="Young S.K."/>
            <person name="Zeng Q."/>
            <person name="Gargeya S."/>
            <person name="Alvarado L."/>
            <person name="Berlin A."/>
            <person name="Chapman S.B."/>
            <person name="Chen Z."/>
            <person name="Freedman E."/>
            <person name="Gellesch M."/>
            <person name="Goldberg J."/>
            <person name="Griggs A."/>
            <person name="Gujja S."/>
            <person name="Heilman E."/>
            <person name="Heiman D."/>
            <person name="Howarth C."/>
            <person name="Mehta T."/>
            <person name="Neiman D."/>
            <person name="Pearson M."/>
            <person name="Roberts A."/>
            <person name="Saif S."/>
            <person name="Shea T."/>
            <person name="Shenoy N."/>
            <person name="Sisk P."/>
            <person name="Stolte C."/>
            <person name="Sykes S."/>
            <person name="White J."/>
            <person name="Yandava C."/>
            <person name="Haas B."/>
            <person name="Nusbaum C."/>
            <person name="Birren B."/>
        </authorList>
    </citation>
    <scope>NUCLEOTIDE SEQUENCE [LARGE SCALE GENOMIC DNA]</scope>
    <source>
        <strain evidence="4">ATCC 50818</strain>
    </source>
</reference>
<evidence type="ECO:0000313" key="4">
    <source>
        <dbReference type="EMBL" id="EGD72207.1"/>
    </source>
</evidence>
<evidence type="ECO:0000313" key="5">
    <source>
        <dbReference type="Proteomes" id="UP000007799"/>
    </source>
</evidence>
<feature type="region of interest" description="Disordered" evidence="2">
    <location>
        <begin position="330"/>
        <end position="434"/>
    </location>
</feature>
<keyword evidence="1" id="KW-0862">Zinc</keyword>
<feature type="compositionally biased region" description="Low complexity" evidence="2">
    <location>
        <begin position="418"/>
        <end position="427"/>
    </location>
</feature>
<evidence type="ECO:0000256" key="1">
    <source>
        <dbReference type="PROSITE-ProRule" id="PRU00042"/>
    </source>
</evidence>
<proteinExistence type="predicted"/>
<dbReference type="PROSITE" id="PS50157">
    <property type="entry name" value="ZINC_FINGER_C2H2_2"/>
    <property type="match status" value="1"/>
</dbReference>
<gene>
    <name evidence="4" type="ORF">PTSG_11562</name>
</gene>
<keyword evidence="1" id="KW-0479">Metal-binding</keyword>
<dbReference type="Proteomes" id="UP000007799">
    <property type="component" value="Unassembled WGS sequence"/>
</dbReference>
<accession>F2TVW1</accession>
<dbReference type="EMBL" id="GL832955">
    <property type="protein sequence ID" value="EGD72207.1"/>
    <property type="molecule type" value="Genomic_DNA"/>
</dbReference>
<dbReference type="InterPro" id="IPR013087">
    <property type="entry name" value="Znf_C2H2_type"/>
</dbReference>
<keyword evidence="5" id="KW-1185">Reference proteome</keyword>
<feature type="region of interest" description="Disordered" evidence="2">
    <location>
        <begin position="1"/>
        <end position="135"/>
    </location>
</feature>
<name>F2TVW1_SALR5</name>
<dbReference type="InParanoid" id="F2TVW1"/>
<feature type="compositionally biased region" description="Low complexity" evidence="2">
    <location>
        <begin position="50"/>
        <end position="75"/>
    </location>
</feature>
<feature type="compositionally biased region" description="Polar residues" evidence="2">
    <location>
        <begin position="282"/>
        <end position="308"/>
    </location>
</feature>
<dbReference type="AlphaFoldDB" id="F2TVW1"/>